<dbReference type="InterPro" id="IPR029063">
    <property type="entry name" value="SAM-dependent_MTases_sf"/>
</dbReference>
<comment type="caution">
    <text evidence="2">The sequence shown here is derived from an EMBL/GenBank/DDBJ whole genome shotgun (WGS) entry which is preliminary data.</text>
</comment>
<dbReference type="Gene3D" id="3.40.50.150">
    <property type="entry name" value="Vaccinia Virus protein VP39"/>
    <property type="match status" value="1"/>
</dbReference>
<name>X1DXV2_9ZZZZ</name>
<dbReference type="InterPro" id="IPR013216">
    <property type="entry name" value="Methyltransf_11"/>
</dbReference>
<dbReference type="AlphaFoldDB" id="X1DXV2"/>
<reference evidence="2" key="1">
    <citation type="journal article" date="2014" name="Front. Microbiol.">
        <title>High frequency of phylogenetically diverse reductive dehalogenase-homologous genes in deep subseafloor sedimentary metagenomes.</title>
        <authorList>
            <person name="Kawai M."/>
            <person name="Futagami T."/>
            <person name="Toyoda A."/>
            <person name="Takaki Y."/>
            <person name="Nishi S."/>
            <person name="Hori S."/>
            <person name="Arai W."/>
            <person name="Tsubouchi T."/>
            <person name="Morono Y."/>
            <person name="Uchiyama I."/>
            <person name="Ito T."/>
            <person name="Fujiyama A."/>
            <person name="Inagaki F."/>
            <person name="Takami H."/>
        </authorList>
    </citation>
    <scope>NUCLEOTIDE SEQUENCE</scope>
    <source>
        <strain evidence="2">Expedition CK06-06</strain>
    </source>
</reference>
<dbReference type="EMBL" id="BART01033962">
    <property type="protein sequence ID" value="GAH12995.1"/>
    <property type="molecule type" value="Genomic_DNA"/>
</dbReference>
<dbReference type="GO" id="GO:0008757">
    <property type="term" value="F:S-adenosylmethionine-dependent methyltransferase activity"/>
    <property type="evidence" value="ECO:0007669"/>
    <property type="project" value="InterPro"/>
</dbReference>
<organism evidence="2">
    <name type="scientific">marine sediment metagenome</name>
    <dbReference type="NCBI Taxonomy" id="412755"/>
    <lineage>
        <taxon>unclassified sequences</taxon>
        <taxon>metagenomes</taxon>
        <taxon>ecological metagenomes</taxon>
    </lineage>
</organism>
<gene>
    <name evidence="2" type="ORF">S01H4_58191</name>
</gene>
<accession>X1DXV2</accession>
<protein>
    <recommendedName>
        <fullName evidence="1">Methyltransferase type 11 domain-containing protein</fullName>
    </recommendedName>
</protein>
<proteinExistence type="predicted"/>
<dbReference type="SUPFAM" id="SSF53335">
    <property type="entry name" value="S-adenosyl-L-methionine-dependent methyltransferases"/>
    <property type="match status" value="1"/>
</dbReference>
<evidence type="ECO:0000259" key="1">
    <source>
        <dbReference type="Pfam" id="PF08241"/>
    </source>
</evidence>
<evidence type="ECO:0000313" key="2">
    <source>
        <dbReference type="EMBL" id="GAH12995.1"/>
    </source>
</evidence>
<sequence>MVNNVRYKEFYEQHKNFSLRTLSEYYLSPGIRCKFDLLLKNLGSKRKFTNALEIGCSGDSFLYFYEMIIHKSFLDIAITPLKQYIPKNRKLQNKPYYKMHPICVDMVQLPYQANQFDLIIALDVLEHIKNDKAAIKE</sequence>
<feature type="domain" description="Methyltransferase type 11" evidence="1">
    <location>
        <begin position="52"/>
        <end position="137"/>
    </location>
</feature>
<dbReference type="Pfam" id="PF08241">
    <property type="entry name" value="Methyltransf_11"/>
    <property type="match status" value="1"/>
</dbReference>
<feature type="non-terminal residue" evidence="2">
    <location>
        <position position="137"/>
    </location>
</feature>